<sequence>MSATDTGGRVRAFGAAVADGWTRERFGLLAAVGLVLLAFGPTFQVYLFTDFLVVALFALGFNLLYGYTGLLSFGHGLFYAGGAYGLAIVLRDLSPVVADVVGAGVAPLATFVVGGVVGLTLVVAVAVPVGWLSVRLEEIYFALITLAFGMLGYSLIIQDPAGLTNGTDGVIVLLGSVDLGAASVRLGGRQVYYALTVVTVLATTYGVWRVVNSPFGTVCKAIRESPDRASALGIDVRHHRWMTFIVSATVVGIAGVLRAGLASVASPGLTHWSTSAIAVIATVIGGATYFSGPIVGAFVFLYIRWAISRFPTLEAYWELFFGALLIAVVLFFKQGAVGGLLLLRDRLLGDGDAGGGDSGDSGGSEATDAGDGAATDGGRAADDAIIDGGRAADDAIIDGGRAADDATIDGGRATDDATADGGSAAGAPRDDSRPHRGDDS</sequence>
<keyword evidence="3 7" id="KW-0812">Transmembrane</keyword>
<dbReference type="Proteomes" id="UP001596545">
    <property type="component" value="Unassembled WGS sequence"/>
</dbReference>
<evidence type="ECO:0000256" key="7">
    <source>
        <dbReference type="SAM" id="Phobius"/>
    </source>
</evidence>
<keyword evidence="4 7" id="KW-1133">Transmembrane helix</keyword>
<evidence type="ECO:0000256" key="6">
    <source>
        <dbReference type="SAM" id="MobiDB-lite"/>
    </source>
</evidence>
<proteinExistence type="predicted"/>
<dbReference type="InterPro" id="IPR001851">
    <property type="entry name" value="ABC_transp_permease"/>
</dbReference>
<dbReference type="RefSeq" id="WP_256407265.1">
    <property type="nucleotide sequence ID" value="NZ_JANHDN010000001.1"/>
</dbReference>
<keyword evidence="9" id="KW-1185">Reference proteome</keyword>
<evidence type="ECO:0000256" key="1">
    <source>
        <dbReference type="ARBA" id="ARBA00004651"/>
    </source>
</evidence>
<dbReference type="PANTHER" id="PTHR30482">
    <property type="entry name" value="HIGH-AFFINITY BRANCHED-CHAIN AMINO ACID TRANSPORT SYSTEM PERMEASE"/>
    <property type="match status" value="1"/>
</dbReference>
<dbReference type="CDD" id="cd06581">
    <property type="entry name" value="TM_PBP1_LivM_like"/>
    <property type="match status" value="1"/>
</dbReference>
<dbReference type="Pfam" id="PF02653">
    <property type="entry name" value="BPD_transp_2"/>
    <property type="match status" value="1"/>
</dbReference>
<feature type="transmembrane region" description="Helical" evidence="7">
    <location>
        <begin position="315"/>
        <end position="332"/>
    </location>
</feature>
<gene>
    <name evidence="8" type="ORF">ACFQMF_01050</name>
</gene>
<comment type="caution">
    <text evidence="8">The sequence shown here is derived from an EMBL/GenBank/DDBJ whole genome shotgun (WGS) entry which is preliminary data.</text>
</comment>
<protein>
    <submittedName>
        <fullName evidence="8">Branched-chain amino acid ABC transporter permease</fullName>
    </submittedName>
</protein>
<feature type="compositionally biased region" description="Basic and acidic residues" evidence="6">
    <location>
        <begin position="428"/>
        <end position="440"/>
    </location>
</feature>
<feature type="transmembrane region" description="Helical" evidence="7">
    <location>
        <begin position="26"/>
        <end position="45"/>
    </location>
</feature>
<feature type="transmembrane region" description="Helical" evidence="7">
    <location>
        <begin position="51"/>
        <end position="70"/>
    </location>
</feature>
<feature type="compositionally biased region" description="Low complexity" evidence="6">
    <location>
        <begin position="363"/>
        <end position="378"/>
    </location>
</feature>
<dbReference type="AlphaFoldDB" id="A0ABD6AHM2"/>
<evidence type="ECO:0000256" key="3">
    <source>
        <dbReference type="ARBA" id="ARBA00022692"/>
    </source>
</evidence>
<feature type="transmembrane region" description="Helical" evidence="7">
    <location>
        <begin position="77"/>
        <end position="98"/>
    </location>
</feature>
<evidence type="ECO:0000256" key="5">
    <source>
        <dbReference type="ARBA" id="ARBA00023136"/>
    </source>
</evidence>
<evidence type="ECO:0000313" key="8">
    <source>
        <dbReference type="EMBL" id="MFC7323159.1"/>
    </source>
</evidence>
<feature type="region of interest" description="Disordered" evidence="6">
    <location>
        <begin position="354"/>
        <end position="381"/>
    </location>
</feature>
<dbReference type="InterPro" id="IPR043428">
    <property type="entry name" value="LivM-like"/>
</dbReference>
<dbReference type="PANTHER" id="PTHR30482:SF17">
    <property type="entry name" value="ABC TRANSPORTER ATP-BINDING PROTEIN"/>
    <property type="match status" value="1"/>
</dbReference>
<keyword evidence="2" id="KW-1003">Cell membrane</keyword>
<feature type="transmembrane region" description="Helical" evidence="7">
    <location>
        <begin position="104"/>
        <end position="127"/>
    </location>
</feature>
<feature type="transmembrane region" description="Helical" evidence="7">
    <location>
        <begin position="191"/>
        <end position="208"/>
    </location>
</feature>
<keyword evidence="5 7" id="KW-0472">Membrane</keyword>
<dbReference type="GO" id="GO:0005886">
    <property type="term" value="C:plasma membrane"/>
    <property type="evidence" value="ECO:0007669"/>
    <property type="project" value="UniProtKB-SubCell"/>
</dbReference>
<comment type="subcellular location">
    <subcellularLocation>
        <location evidence="1">Cell membrane</location>
        <topology evidence="1">Multi-pass membrane protein</topology>
    </subcellularLocation>
</comment>
<name>A0ABD6AHM2_9EURY</name>
<feature type="transmembrane region" description="Helical" evidence="7">
    <location>
        <begin position="276"/>
        <end position="303"/>
    </location>
</feature>
<feature type="transmembrane region" description="Helical" evidence="7">
    <location>
        <begin position="241"/>
        <end position="264"/>
    </location>
</feature>
<evidence type="ECO:0000256" key="4">
    <source>
        <dbReference type="ARBA" id="ARBA00022989"/>
    </source>
</evidence>
<evidence type="ECO:0000313" key="9">
    <source>
        <dbReference type="Proteomes" id="UP001596545"/>
    </source>
</evidence>
<accession>A0ABD6AHM2</accession>
<organism evidence="8 9">
    <name type="scientific">Halorubrum rutilum</name>
    <dbReference type="NCBI Taxonomy" id="1364933"/>
    <lineage>
        <taxon>Archaea</taxon>
        <taxon>Methanobacteriati</taxon>
        <taxon>Methanobacteriota</taxon>
        <taxon>Stenosarchaea group</taxon>
        <taxon>Halobacteria</taxon>
        <taxon>Halobacteriales</taxon>
        <taxon>Haloferacaceae</taxon>
        <taxon>Halorubrum</taxon>
    </lineage>
</organism>
<feature type="region of interest" description="Disordered" evidence="6">
    <location>
        <begin position="402"/>
        <end position="440"/>
    </location>
</feature>
<evidence type="ECO:0000256" key="2">
    <source>
        <dbReference type="ARBA" id="ARBA00022475"/>
    </source>
</evidence>
<feature type="transmembrane region" description="Helical" evidence="7">
    <location>
        <begin position="139"/>
        <end position="157"/>
    </location>
</feature>
<reference evidence="8 9" key="1">
    <citation type="journal article" date="2019" name="Int. J. Syst. Evol. Microbiol.">
        <title>The Global Catalogue of Microorganisms (GCM) 10K type strain sequencing project: providing services to taxonomists for standard genome sequencing and annotation.</title>
        <authorList>
            <consortium name="The Broad Institute Genomics Platform"/>
            <consortium name="The Broad Institute Genome Sequencing Center for Infectious Disease"/>
            <person name="Wu L."/>
            <person name="Ma J."/>
        </authorList>
    </citation>
    <scope>NUCLEOTIDE SEQUENCE [LARGE SCALE GENOMIC DNA]</scope>
    <source>
        <strain evidence="8 9">CGMCC 1.12554</strain>
    </source>
</reference>
<dbReference type="EMBL" id="JBHTBL010000001">
    <property type="protein sequence ID" value="MFC7323159.1"/>
    <property type="molecule type" value="Genomic_DNA"/>
</dbReference>